<keyword evidence="4" id="KW-1003">Cell membrane</keyword>
<dbReference type="KEGG" id="req:REQ_07990"/>
<dbReference type="SUPFAM" id="SSF103481">
    <property type="entry name" value="Multidrug resistance efflux transporter EmrE"/>
    <property type="match status" value="1"/>
</dbReference>
<evidence type="ECO:0000256" key="9">
    <source>
        <dbReference type="RuleBase" id="RU003942"/>
    </source>
</evidence>
<feature type="transmembrane region" description="Helical" evidence="10">
    <location>
        <begin position="31"/>
        <end position="50"/>
    </location>
</feature>
<dbReference type="EMBL" id="FN563149">
    <property type="protein sequence ID" value="CBH46914.1"/>
    <property type="molecule type" value="Genomic_DNA"/>
</dbReference>
<accession>A0A3S5Y2Z8</accession>
<dbReference type="InterPro" id="IPR037185">
    <property type="entry name" value="EmrE-like"/>
</dbReference>
<reference evidence="11" key="1">
    <citation type="journal article" date="2010" name="PLoS Genet.">
        <title>The genome of a pathogenic rhodococcus: cooptive virulence underpinned by key gene acquisitions.</title>
        <authorList>
            <person name="Letek M."/>
            <person name="Gonzalez P."/>
            <person name="Macarthur I."/>
            <person name="Rodriguez H."/>
            <person name="Freeman T.C."/>
            <person name="Valero-Rello A."/>
            <person name="Blanco M."/>
            <person name="Buckley T."/>
            <person name="Cherevach I."/>
            <person name="Fahey R."/>
            <person name="Hapeshi A."/>
            <person name="Holdstock J."/>
            <person name="Leadon D."/>
            <person name="Navas J."/>
            <person name="Ocampo A."/>
            <person name="Quail M.A."/>
            <person name="Sanders M."/>
            <person name="Scortti M.M."/>
            <person name="Prescott J.F."/>
            <person name="Fogarty U."/>
            <person name="Meijer W.G."/>
            <person name="Parkhill J."/>
            <person name="Bentley S.D."/>
            <person name="Vazquez-Boland J.A."/>
        </authorList>
    </citation>
    <scope>NUCLEOTIDE SEQUENCE [LARGE SCALE GENOMIC DNA]</scope>
    <source>
        <strain evidence="11 12">103S</strain>
    </source>
</reference>
<dbReference type="InterPro" id="IPR045324">
    <property type="entry name" value="Small_multidrug_res"/>
</dbReference>
<evidence type="ECO:0000313" key="12">
    <source>
        <dbReference type="Proteomes" id="UP000006892"/>
    </source>
</evidence>
<sequence>MTWILLVAAIVVEVAGTLCLKASDGGRRRWWLLPTAAAYVAAFGLIAVVLDRGMAVGVVYGIWVACGVALTAILGRVIFRDPLTPRMGLGIALIIAGVLVIELGAASAA</sequence>
<keyword evidence="3" id="KW-0813">Transport</keyword>
<dbReference type="Proteomes" id="UP001154400">
    <property type="component" value="Chromosome"/>
</dbReference>
<keyword evidence="5 9" id="KW-0812">Transmembrane</keyword>
<evidence type="ECO:0000256" key="1">
    <source>
        <dbReference type="ARBA" id="ARBA00004651"/>
    </source>
</evidence>
<proteinExistence type="inferred from homology"/>
<evidence type="ECO:0000256" key="3">
    <source>
        <dbReference type="ARBA" id="ARBA00022448"/>
    </source>
</evidence>
<evidence type="ECO:0000256" key="4">
    <source>
        <dbReference type="ARBA" id="ARBA00022475"/>
    </source>
</evidence>
<evidence type="ECO:0000313" key="11">
    <source>
        <dbReference type="EMBL" id="CBH46914.1"/>
    </source>
</evidence>
<evidence type="ECO:0000256" key="6">
    <source>
        <dbReference type="ARBA" id="ARBA00022989"/>
    </source>
</evidence>
<dbReference type="GO" id="GO:0005886">
    <property type="term" value="C:plasma membrane"/>
    <property type="evidence" value="ECO:0007669"/>
    <property type="project" value="UniProtKB-SubCell"/>
</dbReference>
<comment type="similarity">
    <text evidence="2">Belongs to the drug/metabolite transporter (DMT) superfamily. Small multidrug resistance (SMR) (TC 2.A.7.1) family. Mmr subfamily.</text>
</comment>
<dbReference type="InterPro" id="IPR000390">
    <property type="entry name" value="Small_drug/metabolite_transptr"/>
</dbReference>
<evidence type="ECO:0000256" key="2">
    <source>
        <dbReference type="ARBA" id="ARBA00007822"/>
    </source>
</evidence>
<dbReference type="AlphaFoldDB" id="A0A3S5Y2Z8"/>
<evidence type="ECO:0000256" key="7">
    <source>
        <dbReference type="ARBA" id="ARBA00023136"/>
    </source>
</evidence>
<keyword evidence="7 10" id="KW-0472">Membrane</keyword>
<dbReference type="RefSeq" id="WP_005515444.1">
    <property type="nucleotide sequence ID" value="NC_014659.1"/>
</dbReference>
<organism evidence="11">
    <name type="scientific">Rhodococcus hoagii (strain 103S)</name>
    <name type="common">Rhodococcus equi</name>
    <dbReference type="NCBI Taxonomy" id="685727"/>
    <lineage>
        <taxon>Bacteria</taxon>
        <taxon>Bacillati</taxon>
        <taxon>Actinomycetota</taxon>
        <taxon>Actinomycetes</taxon>
        <taxon>Mycobacteriales</taxon>
        <taxon>Nocardiaceae</taxon>
        <taxon>Prescottella</taxon>
    </lineage>
</organism>
<comment type="subcellular location">
    <subcellularLocation>
        <location evidence="1 9">Cell membrane</location>
        <topology evidence="1 9">Multi-pass membrane protein</topology>
    </subcellularLocation>
</comment>
<evidence type="ECO:0000256" key="8">
    <source>
        <dbReference type="ARBA" id="ARBA00023251"/>
    </source>
</evidence>
<feature type="transmembrane region" description="Helical" evidence="10">
    <location>
        <begin position="85"/>
        <end position="105"/>
    </location>
</feature>
<keyword evidence="8" id="KW-0046">Antibiotic resistance</keyword>
<dbReference type="PANTHER" id="PTHR30561:SF1">
    <property type="entry name" value="MULTIDRUG TRANSPORTER EMRE"/>
    <property type="match status" value="1"/>
</dbReference>
<keyword evidence="6 10" id="KW-1133">Transmembrane helix</keyword>
<dbReference type="GO" id="GO:0046677">
    <property type="term" value="P:response to antibiotic"/>
    <property type="evidence" value="ECO:0007669"/>
    <property type="project" value="UniProtKB-KW"/>
</dbReference>
<dbReference type="PANTHER" id="PTHR30561">
    <property type="entry name" value="SMR FAMILY PROTON-DEPENDENT DRUG EFFLUX TRANSPORTER SUGE"/>
    <property type="match status" value="1"/>
</dbReference>
<dbReference type="Pfam" id="PF00893">
    <property type="entry name" value="Multi_Drug_Res"/>
    <property type="match status" value="1"/>
</dbReference>
<feature type="transmembrane region" description="Helical" evidence="10">
    <location>
        <begin position="57"/>
        <end position="79"/>
    </location>
</feature>
<dbReference type="Gene3D" id="1.10.3730.20">
    <property type="match status" value="1"/>
</dbReference>
<name>A0A3S5Y2Z8_RHOH1</name>
<dbReference type="GO" id="GO:0022857">
    <property type="term" value="F:transmembrane transporter activity"/>
    <property type="evidence" value="ECO:0007669"/>
    <property type="project" value="InterPro"/>
</dbReference>
<evidence type="ECO:0000256" key="5">
    <source>
        <dbReference type="ARBA" id="ARBA00022692"/>
    </source>
</evidence>
<gene>
    <name evidence="11" type="ordered locus">REQ_07990</name>
</gene>
<dbReference type="GeneID" id="57576366"/>
<evidence type="ECO:0000256" key="10">
    <source>
        <dbReference type="SAM" id="Phobius"/>
    </source>
</evidence>
<protein>
    <submittedName>
        <fullName evidence="11">Small multidrug resistance protein</fullName>
    </submittedName>
</protein>